<sequence>MVQKRNSAMVELLRPDFQARNEPNFAWKSACSVFQALTGLRGSWPLSSFNEAGNAYDMSEQGRVLTYNGNPVYNYEGLIPYLDFDGTGDFLSRADEAGLDIIGTETFVAAAARGLTIGGWFAFDNLTREEALIGKWNTTGNQRSYILEKMATDFVRFAVSVDGTAETVVNDTVAVTTTDWFFAVGRFDPSAAMTLFINGRTIVGGAGPATINNSNAQLNIGAHNNGAASLLDGKASMNFLCAAQLSNTIIDAMFEQTRSMYGI</sequence>
<name>A0A0F9HG41_9ZZZZ</name>
<evidence type="ECO:0000313" key="1">
    <source>
        <dbReference type="EMBL" id="KKM02127.1"/>
    </source>
</evidence>
<dbReference type="AlphaFoldDB" id="A0A0F9HG41"/>
<dbReference type="Gene3D" id="2.60.120.200">
    <property type="match status" value="1"/>
</dbReference>
<evidence type="ECO:0008006" key="2">
    <source>
        <dbReference type="Google" id="ProtNLM"/>
    </source>
</evidence>
<comment type="caution">
    <text evidence="1">The sequence shown here is derived from an EMBL/GenBank/DDBJ whole genome shotgun (WGS) entry which is preliminary data.</text>
</comment>
<reference evidence="1" key="1">
    <citation type="journal article" date="2015" name="Nature">
        <title>Complex archaea that bridge the gap between prokaryotes and eukaryotes.</title>
        <authorList>
            <person name="Spang A."/>
            <person name="Saw J.H."/>
            <person name="Jorgensen S.L."/>
            <person name="Zaremba-Niedzwiedzka K."/>
            <person name="Martijn J."/>
            <person name="Lind A.E."/>
            <person name="van Eijk R."/>
            <person name="Schleper C."/>
            <person name="Guy L."/>
            <person name="Ettema T.J."/>
        </authorList>
    </citation>
    <scope>NUCLEOTIDE SEQUENCE</scope>
</reference>
<dbReference type="SUPFAM" id="SSF49899">
    <property type="entry name" value="Concanavalin A-like lectins/glucanases"/>
    <property type="match status" value="1"/>
</dbReference>
<accession>A0A0F9HG41</accession>
<proteinExistence type="predicted"/>
<organism evidence="1">
    <name type="scientific">marine sediment metagenome</name>
    <dbReference type="NCBI Taxonomy" id="412755"/>
    <lineage>
        <taxon>unclassified sequences</taxon>
        <taxon>metagenomes</taxon>
        <taxon>ecological metagenomes</taxon>
    </lineage>
</organism>
<dbReference type="InterPro" id="IPR013320">
    <property type="entry name" value="ConA-like_dom_sf"/>
</dbReference>
<dbReference type="EMBL" id="LAZR01017016">
    <property type="protein sequence ID" value="KKM02127.1"/>
    <property type="molecule type" value="Genomic_DNA"/>
</dbReference>
<gene>
    <name evidence="1" type="ORF">LCGC14_1787550</name>
</gene>
<protein>
    <recommendedName>
        <fullName evidence="2">LamG-like jellyroll fold domain-containing protein</fullName>
    </recommendedName>
</protein>
<dbReference type="Pfam" id="PF13385">
    <property type="entry name" value="Laminin_G_3"/>
    <property type="match status" value="1"/>
</dbReference>